<dbReference type="InterPro" id="IPR016185">
    <property type="entry name" value="PreATP-grasp_dom_sf"/>
</dbReference>
<feature type="binding site" evidence="16">
    <location>
        <position position="250"/>
    </location>
    <ligand>
        <name>Mg(2+)</name>
        <dbReference type="ChEBI" id="CHEBI:18420"/>
        <label>1</label>
    </ligand>
</feature>
<dbReference type="FunFam" id="3.30.470.20:FF:000008">
    <property type="entry name" value="D-alanine--D-alanine ligase"/>
    <property type="match status" value="1"/>
</dbReference>
<gene>
    <name evidence="14" type="primary">ddl</name>
    <name evidence="19" type="ORF">EV207_102159</name>
</gene>
<feature type="domain" description="ATP-grasp" evidence="18">
    <location>
        <begin position="99"/>
        <end position="297"/>
    </location>
</feature>
<keyword evidence="8 17" id="KW-0067">ATP-binding</keyword>
<dbReference type="SUPFAM" id="SSF56059">
    <property type="entry name" value="Glutathione synthetase ATP-binding domain-like"/>
    <property type="match status" value="1"/>
</dbReference>
<protein>
    <recommendedName>
        <fullName evidence="14">D-alanine--D-alanine ligase</fullName>
        <ecNumber evidence="14">6.3.2.4</ecNumber>
    </recommendedName>
    <alternativeName>
        <fullName evidence="14">D-Ala-D-Ala ligase</fullName>
    </alternativeName>
    <alternativeName>
        <fullName evidence="14">D-alanylalanine synthetase</fullName>
    </alternativeName>
</protein>
<evidence type="ECO:0000313" key="19">
    <source>
        <dbReference type="EMBL" id="TCP31669.1"/>
    </source>
</evidence>
<dbReference type="HAMAP" id="MF_00047">
    <property type="entry name" value="Dala_Dala_lig"/>
    <property type="match status" value="1"/>
</dbReference>
<feature type="binding site" evidence="16">
    <location>
        <position position="264"/>
    </location>
    <ligand>
        <name>Mg(2+)</name>
        <dbReference type="ChEBI" id="CHEBI:18420"/>
        <label>2</label>
    </ligand>
</feature>
<dbReference type="UniPathway" id="UPA00219"/>
<reference evidence="19 20" key="1">
    <citation type="submission" date="2019-03" db="EMBL/GenBank/DDBJ databases">
        <title>Genomic Encyclopedia of Type Strains, Phase IV (KMG-IV): sequencing the most valuable type-strain genomes for metagenomic binning, comparative biology and taxonomic classification.</title>
        <authorList>
            <person name="Goeker M."/>
        </authorList>
    </citation>
    <scope>NUCLEOTIDE SEQUENCE [LARGE SCALE GENOMIC DNA]</scope>
    <source>
        <strain evidence="19 20">DSM 19377</strain>
    </source>
</reference>
<dbReference type="GO" id="GO:0008360">
    <property type="term" value="P:regulation of cell shape"/>
    <property type="evidence" value="ECO:0007669"/>
    <property type="project" value="UniProtKB-KW"/>
</dbReference>
<dbReference type="GO" id="GO:0046872">
    <property type="term" value="F:metal ion binding"/>
    <property type="evidence" value="ECO:0007669"/>
    <property type="project" value="UniProtKB-KW"/>
</dbReference>
<dbReference type="Pfam" id="PF01820">
    <property type="entry name" value="Dala_Dala_lig_N"/>
    <property type="match status" value="1"/>
</dbReference>
<keyword evidence="13 14" id="KW-0961">Cell wall biogenesis/degradation</keyword>
<dbReference type="PROSITE" id="PS00843">
    <property type="entry name" value="DALA_DALA_LIGASE_1"/>
    <property type="match status" value="1"/>
</dbReference>
<dbReference type="InterPro" id="IPR011127">
    <property type="entry name" value="Dala_Dala_lig_N"/>
</dbReference>
<keyword evidence="20" id="KW-1185">Reference proteome</keyword>
<evidence type="ECO:0000256" key="6">
    <source>
        <dbReference type="ARBA" id="ARBA00022723"/>
    </source>
</evidence>
<evidence type="ECO:0000256" key="14">
    <source>
        <dbReference type="HAMAP-Rule" id="MF_00047"/>
    </source>
</evidence>
<dbReference type="NCBIfam" id="NF002378">
    <property type="entry name" value="PRK01372.1"/>
    <property type="match status" value="1"/>
</dbReference>
<evidence type="ECO:0000256" key="8">
    <source>
        <dbReference type="ARBA" id="ARBA00022840"/>
    </source>
</evidence>
<evidence type="ECO:0000256" key="2">
    <source>
        <dbReference type="ARBA" id="ARBA00004496"/>
    </source>
</evidence>
<keyword evidence="10 14" id="KW-0133">Cell shape</keyword>
<dbReference type="GO" id="GO:0071555">
    <property type="term" value="P:cell wall organization"/>
    <property type="evidence" value="ECO:0007669"/>
    <property type="project" value="UniProtKB-KW"/>
</dbReference>
<keyword evidence="11 14" id="KW-0573">Peptidoglycan synthesis</keyword>
<accession>A0A4R2P9G0</accession>
<keyword evidence="5 14" id="KW-0436">Ligase</keyword>
<dbReference type="GO" id="GO:0008716">
    <property type="term" value="F:D-alanine-D-alanine ligase activity"/>
    <property type="evidence" value="ECO:0007669"/>
    <property type="project" value="UniProtKB-UniRule"/>
</dbReference>
<comment type="cofactor">
    <cofactor evidence="1">
        <name>Mn(2+)</name>
        <dbReference type="ChEBI" id="CHEBI:29035"/>
    </cofactor>
</comment>
<dbReference type="Proteomes" id="UP000295416">
    <property type="component" value="Unassembled WGS sequence"/>
</dbReference>
<dbReference type="PANTHER" id="PTHR23132:SF23">
    <property type="entry name" value="D-ALANINE--D-ALANINE LIGASE B"/>
    <property type="match status" value="1"/>
</dbReference>
<keyword evidence="7 17" id="KW-0547">Nucleotide-binding</keyword>
<comment type="caution">
    <text evidence="19">The sequence shown here is derived from an EMBL/GenBank/DDBJ whole genome shotgun (WGS) entry which is preliminary data.</text>
</comment>
<evidence type="ECO:0000256" key="17">
    <source>
        <dbReference type="PROSITE-ProRule" id="PRU00409"/>
    </source>
</evidence>
<evidence type="ECO:0000256" key="16">
    <source>
        <dbReference type="PIRSR" id="PIRSR039102-3"/>
    </source>
</evidence>
<evidence type="ECO:0000256" key="10">
    <source>
        <dbReference type="ARBA" id="ARBA00022960"/>
    </source>
</evidence>
<evidence type="ECO:0000256" key="7">
    <source>
        <dbReference type="ARBA" id="ARBA00022741"/>
    </source>
</evidence>
<dbReference type="SMART" id="SM01209">
    <property type="entry name" value="GARS_A"/>
    <property type="match status" value="1"/>
</dbReference>
<comment type="catalytic activity">
    <reaction evidence="14">
        <text>2 D-alanine + ATP = D-alanyl-D-alanine + ADP + phosphate + H(+)</text>
        <dbReference type="Rhea" id="RHEA:11224"/>
        <dbReference type="ChEBI" id="CHEBI:15378"/>
        <dbReference type="ChEBI" id="CHEBI:30616"/>
        <dbReference type="ChEBI" id="CHEBI:43474"/>
        <dbReference type="ChEBI" id="CHEBI:57416"/>
        <dbReference type="ChEBI" id="CHEBI:57822"/>
        <dbReference type="ChEBI" id="CHEBI:456216"/>
        <dbReference type="EC" id="6.3.2.4"/>
    </reaction>
</comment>
<dbReference type="Pfam" id="PF07478">
    <property type="entry name" value="Dala_Dala_lig_C"/>
    <property type="match status" value="1"/>
</dbReference>
<feature type="active site" evidence="15">
    <location>
        <position position="139"/>
    </location>
</feature>
<comment type="cofactor">
    <cofactor evidence="16">
        <name>Mg(2+)</name>
        <dbReference type="ChEBI" id="CHEBI:18420"/>
    </cofactor>
    <cofactor evidence="16">
        <name>Mn(2+)</name>
        <dbReference type="ChEBI" id="CHEBI:29035"/>
    </cofactor>
    <text evidence="16">Binds 2 magnesium or manganese ions per subunit.</text>
</comment>
<feature type="binding site" evidence="16">
    <location>
        <position position="266"/>
    </location>
    <ligand>
        <name>Mg(2+)</name>
        <dbReference type="ChEBI" id="CHEBI:18420"/>
        <label>2</label>
    </ligand>
</feature>
<dbReference type="GO" id="GO:0005737">
    <property type="term" value="C:cytoplasm"/>
    <property type="evidence" value="ECO:0007669"/>
    <property type="project" value="UniProtKB-SubCell"/>
</dbReference>
<comment type="similarity">
    <text evidence="3 14">Belongs to the D-alanine--D-alanine ligase family.</text>
</comment>
<evidence type="ECO:0000256" key="9">
    <source>
        <dbReference type="ARBA" id="ARBA00022842"/>
    </source>
</evidence>
<dbReference type="Gene3D" id="3.40.50.20">
    <property type="match status" value="1"/>
</dbReference>
<dbReference type="OrthoDB" id="9813261at2"/>
<dbReference type="PANTHER" id="PTHR23132">
    <property type="entry name" value="D-ALANINE--D-ALANINE LIGASE"/>
    <property type="match status" value="1"/>
</dbReference>
<dbReference type="EMBL" id="SLXK01000002">
    <property type="protein sequence ID" value="TCP31669.1"/>
    <property type="molecule type" value="Genomic_DNA"/>
</dbReference>
<dbReference type="GO" id="GO:0005524">
    <property type="term" value="F:ATP binding"/>
    <property type="evidence" value="ECO:0007669"/>
    <property type="project" value="UniProtKB-UniRule"/>
</dbReference>
<organism evidence="19 20">
    <name type="scientific">Scopulibacillus darangshiensis</name>
    <dbReference type="NCBI Taxonomy" id="442528"/>
    <lineage>
        <taxon>Bacteria</taxon>
        <taxon>Bacillati</taxon>
        <taxon>Bacillota</taxon>
        <taxon>Bacilli</taxon>
        <taxon>Bacillales</taxon>
        <taxon>Sporolactobacillaceae</taxon>
        <taxon>Scopulibacillus</taxon>
    </lineage>
</organism>
<comment type="function">
    <text evidence="14">Cell wall formation.</text>
</comment>
<keyword evidence="9 16" id="KW-0460">Magnesium</keyword>
<dbReference type="PROSITE" id="PS50975">
    <property type="entry name" value="ATP_GRASP"/>
    <property type="match status" value="1"/>
</dbReference>
<feature type="binding site" evidence="16">
    <location>
        <position position="264"/>
    </location>
    <ligand>
        <name>Mg(2+)</name>
        <dbReference type="ChEBI" id="CHEBI:18420"/>
        <label>1</label>
    </ligand>
</feature>
<keyword evidence="6 16" id="KW-0479">Metal-binding</keyword>
<dbReference type="Gene3D" id="3.30.1490.20">
    <property type="entry name" value="ATP-grasp fold, A domain"/>
    <property type="match status" value="1"/>
</dbReference>
<dbReference type="EC" id="6.3.2.4" evidence="14"/>
<evidence type="ECO:0000313" key="20">
    <source>
        <dbReference type="Proteomes" id="UP000295416"/>
    </source>
</evidence>
<evidence type="ECO:0000256" key="1">
    <source>
        <dbReference type="ARBA" id="ARBA00001936"/>
    </source>
</evidence>
<proteinExistence type="inferred from homology"/>
<comment type="pathway">
    <text evidence="14">Cell wall biogenesis; peptidoglycan biosynthesis.</text>
</comment>
<dbReference type="NCBIfam" id="TIGR01205">
    <property type="entry name" value="D_ala_D_alaTIGR"/>
    <property type="match status" value="1"/>
</dbReference>
<evidence type="ECO:0000256" key="3">
    <source>
        <dbReference type="ARBA" id="ARBA00010871"/>
    </source>
</evidence>
<dbReference type="SUPFAM" id="SSF52440">
    <property type="entry name" value="PreATP-grasp domain"/>
    <property type="match status" value="1"/>
</dbReference>
<dbReference type="Gene3D" id="3.30.470.20">
    <property type="entry name" value="ATP-grasp fold, B domain"/>
    <property type="match status" value="1"/>
</dbReference>
<name>A0A4R2P9G0_9BACL</name>
<dbReference type="InterPro" id="IPR013815">
    <property type="entry name" value="ATP_grasp_subdomain_1"/>
</dbReference>
<dbReference type="PIRSF" id="PIRSF039102">
    <property type="entry name" value="Ddl/VanB"/>
    <property type="match status" value="1"/>
</dbReference>
<comment type="subcellular location">
    <subcellularLocation>
        <location evidence="2 14">Cytoplasm</location>
    </subcellularLocation>
</comment>
<dbReference type="InterPro" id="IPR011761">
    <property type="entry name" value="ATP-grasp"/>
</dbReference>
<keyword evidence="12 16" id="KW-0464">Manganese</keyword>
<dbReference type="InterPro" id="IPR011095">
    <property type="entry name" value="Dala_Dala_lig_C"/>
</dbReference>
<feature type="active site" evidence="15">
    <location>
        <position position="275"/>
    </location>
</feature>
<dbReference type="RefSeq" id="WP_132743284.1">
    <property type="nucleotide sequence ID" value="NZ_SLXK01000002.1"/>
</dbReference>
<evidence type="ECO:0000256" key="5">
    <source>
        <dbReference type="ARBA" id="ARBA00022598"/>
    </source>
</evidence>
<evidence type="ECO:0000256" key="4">
    <source>
        <dbReference type="ARBA" id="ARBA00022490"/>
    </source>
</evidence>
<dbReference type="InterPro" id="IPR005905">
    <property type="entry name" value="D_ala_D_ala"/>
</dbReference>
<dbReference type="PROSITE" id="PS00844">
    <property type="entry name" value="DALA_DALA_LIGASE_2"/>
    <property type="match status" value="1"/>
</dbReference>
<evidence type="ECO:0000256" key="12">
    <source>
        <dbReference type="ARBA" id="ARBA00023211"/>
    </source>
</evidence>
<evidence type="ECO:0000256" key="11">
    <source>
        <dbReference type="ARBA" id="ARBA00022984"/>
    </source>
</evidence>
<sequence>MEIAVIYGGTSSERDVSLSTGKGVIEALRRKGYTVTGIDFNPEELSPIINLKADLAFIGLHGKYGEDGSIQGLLDILNIPYVGSGVMASALAMDKSRAKILFDAAGIPTAKGTVACSGHSLTASPYGYPVVVKPNREGSTIGLTIAEDDTTFQKGLEAALEFDDHVLIESFVSGRELTVSVIDHGNDVEALPVIEIVPKNKYYDYEAKYEPGMSEHIVPARLDDDITKKLKEWSVKAHKELGCKIYSRVDFILPNDGSDPIILEVNTLPGMTPTSLYPDAARAVGLSYDDMVDRLVKLTLNNAVAKL</sequence>
<keyword evidence="4 14" id="KW-0963">Cytoplasm</keyword>
<dbReference type="GO" id="GO:0009252">
    <property type="term" value="P:peptidoglycan biosynthetic process"/>
    <property type="evidence" value="ECO:0007669"/>
    <property type="project" value="UniProtKB-UniRule"/>
</dbReference>
<dbReference type="InterPro" id="IPR000291">
    <property type="entry name" value="D-Ala_lig_Van_CS"/>
</dbReference>
<evidence type="ECO:0000256" key="15">
    <source>
        <dbReference type="PIRSR" id="PIRSR039102-1"/>
    </source>
</evidence>
<evidence type="ECO:0000256" key="13">
    <source>
        <dbReference type="ARBA" id="ARBA00023316"/>
    </source>
</evidence>
<dbReference type="AlphaFoldDB" id="A0A4R2P9G0"/>
<evidence type="ECO:0000259" key="18">
    <source>
        <dbReference type="PROSITE" id="PS50975"/>
    </source>
</evidence>
<feature type="active site" evidence="15">
    <location>
        <position position="13"/>
    </location>
</feature>